<name>A0AA39CDX5_9EURO</name>
<sequence length="86" mass="9406">MSMYSFVIFSVSSHSSGHKQVPADFSEEYEIDYVAGHVRAAHQTLYQLPAQDFDVGTGCCIILELGLMGTWPLRGIQSTFAGAEFG</sequence>
<feature type="non-terminal residue" evidence="1">
    <location>
        <position position="86"/>
    </location>
</feature>
<dbReference type="EMBL" id="JAPDRK010000018">
    <property type="protein sequence ID" value="KAJ9604746.1"/>
    <property type="molecule type" value="Genomic_DNA"/>
</dbReference>
<gene>
    <name evidence="1" type="ORF">H2200_010860</name>
</gene>
<evidence type="ECO:0000313" key="1">
    <source>
        <dbReference type="EMBL" id="KAJ9604746.1"/>
    </source>
</evidence>
<organism evidence="1 2">
    <name type="scientific">Cladophialophora chaetospira</name>
    <dbReference type="NCBI Taxonomy" id="386627"/>
    <lineage>
        <taxon>Eukaryota</taxon>
        <taxon>Fungi</taxon>
        <taxon>Dikarya</taxon>
        <taxon>Ascomycota</taxon>
        <taxon>Pezizomycotina</taxon>
        <taxon>Eurotiomycetes</taxon>
        <taxon>Chaetothyriomycetidae</taxon>
        <taxon>Chaetothyriales</taxon>
        <taxon>Herpotrichiellaceae</taxon>
        <taxon>Cladophialophora</taxon>
    </lineage>
</organism>
<dbReference type="AlphaFoldDB" id="A0AA39CDX5"/>
<evidence type="ECO:0000313" key="2">
    <source>
        <dbReference type="Proteomes" id="UP001172673"/>
    </source>
</evidence>
<accession>A0AA39CDX5</accession>
<protein>
    <submittedName>
        <fullName evidence="1">Uncharacterized protein</fullName>
    </submittedName>
</protein>
<reference evidence="1" key="1">
    <citation type="submission" date="2022-10" db="EMBL/GenBank/DDBJ databases">
        <title>Culturing micro-colonial fungi from biological soil crusts in the Mojave desert and describing Neophaeococcomyces mojavensis, and introducing the new genera and species Taxawa tesnikishii.</title>
        <authorList>
            <person name="Kurbessoian T."/>
            <person name="Stajich J.E."/>
        </authorList>
    </citation>
    <scope>NUCLEOTIDE SEQUENCE</scope>
    <source>
        <strain evidence="1">TK_41</strain>
    </source>
</reference>
<proteinExistence type="predicted"/>
<comment type="caution">
    <text evidence="1">The sequence shown here is derived from an EMBL/GenBank/DDBJ whole genome shotgun (WGS) entry which is preliminary data.</text>
</comment>
<dbReference type="Proteomes" id="UP001172673">
    <property type="component" value="Unassembled WGS sequence"/>
</dbReference>
<keyword evidence="2" id="KW-1185">Reference proteome</keyword>